<evidence type="ECO:0000256" key="1">
    <source>
        <dbReference type="ARBA" id="ARBA00002404"/>
    </source>
</evidence>
<dbReference type="PANTHER" id="PTHR31078:SF1">
    <property type="entry name" value="CILIA- AND FLAGELLA-ASSOCIATED PROTEIN 300"/>
    <property type="match status" value="1"/>
</dbReference>
<comment type="caution">
    <text evidence="8">The sequence shown here is derived from an EMBL/GenBank/DDBJ whole genome shotgun (WGS) entry which is preliminary data.</text>
</comment>
<accession>A0A814RH14</accession>
<dbReference type="EMBL" id="CAJOBE010004384">
    <property type="protein sequence ID" value="CAF3929247.1"/>
    <property type="molecule type" value="Genomic_DNA"/>
</dbReference>
<dbReference type="AlphaFoldDB" id="A0A814RH14"/>
<dbReference type="Proteomes" id="UP000663889">
    <property type="component" value="Unassembled WGS sequence"/>
</dbReference>
<dbReference type="Pfam" id="PF14926">
    <property type="entry name" value="CFAP300"/>
    <property type="match status" value="1"/>
</dbReference>
<keyword evidence="5" id="KW-0963">Cytoplasm</keyword>
<evidence type="ECO:0000313" key="8">
    <source>
        <dbReference type="EMBL" id="CAF1133874.1"/>
    </source>
</evidence>
<dbReference type="EMBL" id="CAJNOU010001010">
    <property type="protein sequence ID" value="CAF1133874.1"/>
    <property type="molecule type" value="Genomic_DNA"/>
</dbReference>
<gene>
    <name evidence="9" type="ORF">FNK824_LOCUS22051</name>
    <name evidence="8" type="ORF">SEV965_LOCUS17568</name>
</gene>
<reference evidence="8" key="1">
    <citation type="submission" date="2021-02" db="EMBL/GenBank/DDBJ databases">
        <authorList>
            <person name="Nowell W R."/>
        </authorList>
    </citation>
    <scope>NUCLEOTIDE SEQUENCE</scope>
</reference>
<proteinExistence type="inferred from homology"/>
<evidence type="ECO:0000256" key="2">
    <source>
        <dbReference type="ARBA" id="ARBA00004430"/>
    </source>
</evidence>
<dbReference type="GO" id="GO:0005930">
    <property type="term" value="C:axoneme"/>
    <property type="evidence" value="ECO:0007669"/>
    <property type="project" value="UniProtKB-SubCell"/>
</dbReference>
<protein>
    <recommendedName>
        <fullName evidence="4">Cilia- and flagella-associated protein 300</fullName>
    </recommendedName>
</protein>
<name>A0A814RH14_9BILA</name>
<keyword evidence="7" id="KW-0966">Cell projection</keyword>
<evidence type="ECO:0000256" key="7">
    <source>
        <dbReference type="ARBA" id="ARBA00023273"/>
    </source>
</evidence>
<comment type="subcellular location">
    <subcellularLocation>
        <location evidence="2">Cytoplasm</location>
        <location evidence="2">Cytoskeleton</location>
        <location evidence="2">Cilium axoneme</location>
    </subcellularLocation>
</comment>
<evidence type="ECO:0000313" key="9">
    <source>
        <dbReference type="EMBL" id="CAF3929247.1"/>
    </source>
</evidence>
<organism evidence="8 10">
    <name type="scientific">Rotaria sordida</name>
    <dbReference type="NCBI Taxonomy" id="392033"/>
    <lineage>
        <taxon>Eukaryota</taxon>
        <taxon>Metazoa</taxon>
        <taxon>Spiralia</taxon>
        <taxon>Gnathifera</taxon>
        <taxon>Rotifera</taxon>
        <taxon>Eurotatoria</taxon>
        <taxon>Bdelloidea</taxon>
        <taxon>Philodinida</taxon>
        <taxon>Philodinidae</taxon>
        <taxon>Rotaria</taxon>
    </lineage>
</organism>
<keyword evidence="6" id="KW-0206">Cytoskeleton</keyword>
<evidence type="ECO:0000256" key="4">
    <source>
        <dbReference type="ARBA" id="ARBA00022174"/>
    </source>
</evidence>
<dbReference type="InterPro" id="IPR029416">
    <property type="entry name" value="CFAP300"/>
</dbReference>
<evidence type="ECO:0000256" key="3">
    <source>
        <dbReference type="ARBA" id="ARBA00009205"/>
    </source>
</evidence>
<sequence length="105" mass="12475">MVPYHLTIIHYLNHDRTEYEDEIQPYLDVTKSVYKELVSVQKDAESQKIQVISPVFKIEALNENGKKFYPSRTAYEQDFVYIIIDPIKRHVIILSNFYEGPSFFE</sequence>
<comment type="similarity">
    <text evidence="3">Belongs to the CFAP300 family.</text>
</comment>
<comment type="function">
    <text evidence="1">Cilium- and flagellum-specific protein that plays a role in axonemal structure organization and motility. May play a role in outer and inner dynein arm assembly.</text>
</comment>
<evidence type="ECO:0000313" key="10">
    <source>
        <dbReference type="Proteomes" id="UP000663889"/>
    </source>
</evidence>
<evidence type="ECO:0000256" key="5">
    <source>
        <dbReference type="ARBA" id="ARBA00022490"/>
    </source>
</evidence>
<evidence type="ECO:0000256" key="6">
    <source>
        <dbReference type="ARBA" id="ARBA00023212"/>
    </source>
</evidence>
<dbReference type="PANTHER" id="PTHR31078">
    <property type="entry name" value="CILIA- AND FLAGELLA-ASSOCIATED PROTEIN 300"/>
    <property type="match status" value="1"/>
</dbReference>
<dbReference type="Proteomes" id="UP000663874">
    <property type="component" value="Unassembled WGS sequence"/>
</dbReference>